<dbReference type="EMBL" id="CM000129">
    <property type="protein sequence ID" value="EAY93282.1"/>
    <property type="molecule type" value="Genomic_DNA"/>
</dbReference>
<dbReference type="HOGENOM" id="CLU_2908167_0_0_1"/>
<evidence type="ECO:0000256" key="1">
    <source>
        <dbReference type="SAM" id="MobiDB-lite"/>
    </source>
</evidence>
<name>A2XR22_ORYSI</name>
<dbReference type="AlphaFoldDB" id="A2XR22"/>
<feature type="compositionally biased region" description="Low complexity" evidence="1">
    <location>
        <begin position="1"/>
        <end position="16"/>
    </location>
</feature>
<proteinExistence type="predicted"/>
<feature type="region of interest" description="Disordered" evidence="1">
    <location>
        <begin position="1"/>
        <end position="20"/>
    </location>
</feature>
<accession>A2XR22</accession>
<evidence type="ECO:0000313" key="3">
    <source>
        <dbReference type="Proteomes" id="UP000007015"/>
    </source>
</evidence>
<sequence length="62" mass="5770">MVATATSGAAVSTPSPRGVAVAEGEDYNWEAAAADGPKIKILACGGDSGGDGGSGCGGAACR</sequence>
<reference evidence="2 3" key="1">
    <citation type="journal article" date="2005" name="PLoS Biol.">
        <title>The genomes of Oryza sativa: a history of duplications.</title>
        <authorList>
            <person name="Yu J."/>
            <person name="Wang J."/>
            <person name="Lin W."/>
            <person name="Li S."/>
            <person name="Li H."/>
            <person name="Zhou J."/>
            <person name="Ni P."/>
            <person name="Dong W."/>
            <person name="Hu S."/>
            <person name="Zeng C."/>
            <person name="Zhang J."/>
            <person name="Zhang Y."/>
            <person name="Li R."/>
            <person name="Xu Z."/>
            <person name="Li S."/>
            <person name="Li X."/>
            <person name="Zheng H."/>
            <person name="Cong L."/>
            <person name="Lin L."/>
            <person name="Yin J."/>
            <person name="Geng J."/>
            <person name="Li G."/>
            <person name="Shi J."/>
            <person name="Liu J."/>
            <person name="Lv H."/>
            <person name="Li J."/>
            <person name="Wang J."/>
            <person name="Deng Y."/>
            <person name="Ran L."/>
            <person name="Shi X."/>
            <person name="Wang X."/>
            <person name="Wu Q."/>
            <person name="Li C."/>
            <person name="Ren X."/>
            <person name="Wang J."/>
            <person name="Wang X."/>
            <person name="Li D."/>
            <person name="Liu D."/>
            <person name="Zhang X."/>
            <person name="Ji Z."/>
            <person name="Zhao W."/>
            <person name="Sun Y."/>
            <person name="Zhang Z."/>
            <person name="Bao J."/>
            <person name="Han Y."/>
            <person name="Dong L."/>
            <person name="Ji J."/>
            <person name="Chen P."/>
            <person name="Wu S."/>
            <person name="Liu J."/>
            <person name="Xiao Y."/>
            <person name="Bu D."/>
            <person name="Tan J."/>
            <person name="Yang L."/>
            <person name="Ye C."/>
            <person name="Zhang J."/>
            <person name="Xu J."/>
            <person name="Zhou Y."/>
            <person name="Yu Y."/>
            <person name="Zhang B."/>
            <person name="Zhuang S."/>
            <person name="Wei H."/>
            <person name="Liu B."/>
            <person name="Lei M."/>
            <person name="Yu H."/>
            <person name="Li Y."/>
            <person name="Xu H."/>
            <person name="Wei S."/>
            <person name="He X."/>
            <person name="Fang L."/>
            <person name="Zhang Z."/>
            <person name="Zhang Y."/>
            <person name="Huang X."/>
            <person name="Su Z."/>
            <person name="Tong W."/>
            <person name="Li J."/>
            <person name="Tong Z."/>
            <person name="Li S."/>
            <person name="Ye J."/>
            <person name="Wang L."/>
            <person name="Fang L."/>
            <person name="Lei T."/>
            <person name="Chen C."/>
            <person name="Chen H."/>
            <person name="Xu Z."/>
            <person name="Li H."/>
            <person name="Huang H."/>
            <person name="Zhang F."/>
            <person name="Xu H."/>
            <person name="Li N."/>
            <person name="Zhao C."/>
            <person name="Li S."/>
            <person name="Dong L."/>
            <person name="Huang Y."/>
            <person name="Li L."/>
            <person name="Xi Y."/>
            <person name="Qi Q."/>
            <person name="Li W."/>
            <person name="Zhang B."/>
            <person name="Hu W."/>
            <person name="Zhang Y."/>
            <person name="Tian X."/>
            <person name="Jiao Y."/>
            <person name="Liang X."/>
            <person name="Jin J."/>
            <person name="Gao L."/>
            <person name="Zheng W."/>
            <person name="Hao B."/>
            <person name="Liu S."/>
            <person name="Wang W."/>
            <person name="Yuan L."/>
            <person name="Cao M."/>
            <person name="McDermott J."/>
            <person name="Samudrala R."/>
            <person name="Wang J."/>
            <person name="Wong G.K."/>
            <person name="Yang H."/>
        </authorList>
    </citation>
    <scope>NUCLEOTIDE SEQUENCE [LARGE SCALE GENOMIC DNA]</scope>
    <source>
        <strain evidence="3">cv. 93-11</strain>
    </source>
</reference>
<protein>
    <submittedName>
        <fullName evidence="2">Uncharacterized protein</fullName>
    </submittedName>
</protein>
<evidence type="ECO:0000313" key="2">
    <source>
        <dbReference type="EMBL" id="EAY93282.1"/>
    </source>
</evidence>
<keyword evidence="3" id="KW-1185">Reference proteome</keyword>
<organism evidence="2 3">
    <name type="scientific">Oryza sativa subsp. indica</name>
    <name type="common">Rice</name>
    <dbReference type="NCBI Taxonomy" id="39946"/>
    <lineage>
        <taxon>Eukaryota</taxon>
        <taxon>Viridiplantae</taxon>
        <taxon>Streptophyta</taxon>
        <taxon>Embryophyta</taxon>
        <taxon>Tracheophyta</taxon>
        <taxon>Spermatophyta</taxon>
        <taxon>Magnoliopsida</taxon>
        <taxon>Liliopsida</taxon>
        <taxon>Poales</taxon>
        <taxon>Poaceae</taxon>
        <taxon>BOP clade</taxon>
        <taxon>Oryzoideae</taxon>
        <taxon>Oryzeae</taxon>
        <taxon>Oryzinae</taxon>
        <taxon>Oryza</taxon>
        <taxon>Oryza sativa</taxon>
    </lineage>
</organism>
<dbReference type="Gramene" id="BGIOSGA015480-TA">
    <property type="protein sequence ID" value="BGIOSGA015480-PA"/>
    <property type="gene ID" value="BGIOSGA015480"/>
</dbReference>
<gene>
    <name evidence="2" type="ORF">OsI_15092</name>
</gene>
<dbReference type="Proteomes" id="UP000007015">
    <property type="component" value="Chromosome 4"/>
</dbReference>